<evidence type="ECO:0000256" key="3">
    <source>
        <dbReference type="ARBA" id="ARBA00022723"/>
    </source>
</evidence>
<dbReference type="Pfam" id="PF01850">
    <property type="entry name" value="PIN"/>
    <property type="match status" value="1"/>
</dbReference>
<comment type="function">
    <text evidence="5">Toxic component of a toxin-antitoxin (TA) system. An RNase.</text>
</comment>
<dbReference type="HAMAP" id="MF_00265">
    <property type="entry name" value="VapC_Nob1"/>
    <property type="match status" value="1"/>
</dbReference>
<dbReference type="eggNOG" id="COG5611">
    <property type="taxonomic scope" value="Bacteria"/>
</dbReference>
<evidence type="ECO:0000313" key="7">
    <source>
        <dbReference type="EMBL" id="AFL74515.1"/>
    </source>
</evidence>
<dbReference type="AlphaFoldDB" id="I3YBZ7"/>
<keyword evidence="2 5" id="KW-0540">Nuclease</keyword>
<evidence type="ECO:0000256" key="4">
    <source>
        <dbReference type="ARBA" id="ARBA00022801"/>
    </source>
</evidence>
<proteinExistence type="inferred from homology"/>
<reference evidence="7 8" key="1">
    <citation type="submission" date="2012-06" db="EMBL/GenBank/DDBJ databases">
        <title>Complete sequence of Thiocystis violascens DSM 198.</title>
        <authorList>
            <consortium name="US DOE Joint Genome Institute"/>
            <person name="Lucas S."/>
            <person name="Han J."/>
            <person name="Lapidus A."/>
            <person name="Cheng J.-F."/>
            <person name="Goodwin L."/>
            <person name="Pitluck S."/>
            <person name="Peters L."/>
            <person name="Ovchinnikova G."/>
            <person name="Teshima H."/>
            <person name="Detter J.C."/>
            <person name="Han C."/>
            <person name="Tapia R."/>
            <person name="Land M."/>
            <person name="Hauser L."/>
            <person name="Kyrpides N."/>
            <person name="Ivanova N."/>
            <person name="Pagani I."/>
            <person name="Vogl K."/>
            <person name="Liu Z."/>
            <person name="Frigaard N.-U."/>
            <person name="Bryant D."/>
            <person name="Woyke T."/>
        </authorList>
    </citation>
    <scope>NUCLEOTIDE SEQUENCE [LARGE SCALE GENOMIC DNA]</scope>
    <source>
        <strain evidence="8">ATCC 17096 / DSM 198 / 6111</strain>
    </source>
</reference>
<dbReference type="SUPFAM" id="SSF88723">
    <property type="entry name" value="PIN domain-like"/>
    <property type="match status" value="1"/>
</dbReference>
<feature type="domain" description="PIN" evidence="6">
    <location>
        <begin position="17"/>
        <end position="138"/>
    </location>
</feature>
<evidence type="ECO:0000256" key="5">
    <source>
        <dbReference type="HAMAP-Rule" id="MF_00265"/>
    </source>
</evidence>
<protein>
    <recommendedName>
        <fullName evidence="5">Ribonuclease VapC</fullName>
        <shortName evidence="5">RNase VapC</shortName>
        <ecNumber evidence="5">3.1.-.-</ecNumber>
    </recommendedName>
    <alternativeName>
        <fullName evidence="5">Toxin VapC</fullName>
    </alternativeName>
</protein>
<organism evidence="7 8">
    <name type="scientific">Thiocystis violascens (strain ATCC 17096 / DSM 198 / 6111)</name>
    <name type="common">Chromatium violascens</name>
    <dbReference type="NCBI Taxonomy" id="765911"/>
    <lineage>
        <taxon>Bacteria</taxon>
        <taxon>Pseudomonadati</taxon>
        <taxon>Pseudomonadota</taxon>
        <taxon>Gammaproteobacteria</taxon>
        <taxon>Chromatiales</taxon>
        <taxon>Chromatiaceae</taxon>
        <taxon>Thiocystis</taxon>
    </lineage>
</organism>
<dbReference type="GO" id="GO:0090729">
    <property type="term" value="F:toxin activity"/>
    <property type="evidence" value="ECO:0007669"/>
    <property type="project" value="UniProtKB-KW"/>
</dbReference>
<feature type="binding site" evidence="5">
    <location>
        <position position="19"/>
    </location>
    <ligand>
        <name>Mg(2+)</name>
        <dbReference type="ChEBI" id="CHEBI:18420"/>
    </ligand>
</feature>
<dbReference type="InterPro" id="IPR022907">
    <property type="entry name" value="VapC_family"/>
</dbReference>
<dbReference type="InterPro" id="IPR002716">
    <property type="entry name" value="PIN_dom"/>
</dbReference>
<keyword evidence="5" id="KW-0460">Magnesium</keyword>
<evidence type="ECO:0000259" key="6">
    <source>
        <dbReference type="Pfam" id="PF01850"/>
    </source>
</evidence>
<evidence type="ECO:0000256" key="1">
    <source>
        <dbReference type="ARBA" id="ARBA00022649"/>
    </source>
</evidence>
<keyword evidence="3 5" id="KW-0479">Metal-binding</keyword>
<dbReference type="GO" id="GO:0004540">
    <property type="term" value="F:RNA nuclease activity"/>
    <property type="evidence" value="ECO:0007669"/>
    <property type="project" value="InterPro"/>
</dbReference>
<dbReference type="Proteomes" id="UP000006062">
    <property type="component" value="Chromosome"/>
</dbReference>
<dbReference type="STRING" id="765911.Thivi_2581"/>
<comment type="similarity">
    <text evidence="5">Belongs to the PINc/VapC protein family.</text>
</comment>
<gene>
    <name evidence="5" type="primary">vapC</name>
    <name evidence="7" type="ordered locus">Thivi_2581</name>
</gene>
<dbReference type="GO" id="GO:0000287">
    <property type="term" value="F:magnesium ion binding"/>
    <property type="evidence" value="ECO:0007669"/>
    <property type="project" value="UniProtKB-UniRule"/>
</dbReference>
<dbReference type="Gene3D" id="3.40.50.1010">
    <property type="entry name" value="5'-nuclease"/>
    <property type="match status" value="1"/>
</dbReference>
<accession>I3YBZ7</accession>
<comment type="cofactor">
    <cofactor evidence="5">
        <name>Mg(2+)</name>
        <dbReference type="ChEBI" id="CHEBI:18420"/>
    </cofactor>
</comment>
<sequence length="147" mass="16430">MSAQRRGRQSYVSDISLIDANVILRYLLADHPELHLRSKTILDAVRTDGRRVLIPESVLAECVYVMQRIYQVPRAEIASKLAILLGFPGVTGEGLPILRQSLAIYADTNLSFVDTLIAAHAAARQQPVETFDKGLRRYLDLQLKSDV</sequence>
<dbReference type="EMBL" id="CP003154">
    <property type="protein sequence ID" value="AFL74515.1"/>
    <property type="molecule type" value="Genomic_DNA"/>
</dbReference>
<keyword evidence="1 5" id="KW-1277">Toxin-antitoxin system</keyword>
<feature type="binding site" evidence="5">
    <location>
        <position position="114"/>
    </location>
    <ligand>
        <name>Mg(2+)</name>
        <dbReference type="ChEBI" id="CHEBI:18420"/>
    </ligand>
</feature>
<dbReference type="KEGG" id="tvi:Thivi_2581"/>
<dbReference type="HOGENOM" id="CLU_121449_1_1_6"/>
<name>I3YBZ7_THIV6</name>
<dbReference type="InterPro" id="IPR029060">
    <property type="entry name" value="PIN-like_dom_sf"/>
</dbReference>
<evidence type="ECO:0000256" key="2">
    <source>
        <dbReference type="ARBA" id="ARBA00022722"/>
    </source>
</evidence>
<keyword evidence="5" id="KW-0800">Toxin</keyword>
<evidence type="ECO:0000313" key="8">
    <source>
        <dbReference type="Proteomes" id="UP000006062"/>
    </source>
</evidence>
<keyword evidence="8" id="KW-1185">Reference proteome</keyword>
<keyword evidence="4 5" id="KW-0378">Hydrolase</keyword>
<dbReference type="EC" id="3.1.-.-" evidence="5"/>
<dbReference type="GO" id="GO:0016787">
    <property type="term" value="F:hydrolase activity"/>
    <property type="evidence" value="ECO:0007669"/>
    <property type="project" value="UniProtKB-KW"/>
</dbReference>